<evidence type="ECO:0000259" key="2">
    <source>
        <dbReference type="Pfam" id="PF16066"/>
    </source>
</evidence>
<accession>A0A9R1TI40</accession>
<dbReference type="AlphaFoldDB" id="A0A0C9RJ97"/>
<sequence>MSSELDSAAHINSTYPNFPKTGSVVVRAEEALLVILVLLLWVAAIALFFNRWGKIRMLEPYQPKFQQQHRPSCAVVDPSPLPIRSCSKFNIHCLDHSQCQSIMARPRQNSVFVGSSMAYLAGNAPRRSKSAFDLQSLMLDEQVERYQQPSELSANEEKKQVEAADAVKPFKEYSKPSRLFQKERGMSVSQFDRTHVLARPMQRERGMSICHFDRMDVLAHHITPRERGLSICQLDRMDVLAKPFSVVKGSRSSIFTNAEKLEFLSRSQYQRGSRCSIGNFDASARLFQQRVKDKEESFGNNIVQKIHDASICASDRPTCSKTRDVILGYKATCV</sequence>
<keyword evidence="6" id="KW-1185">Reference proteome</keyword>
<accession>A0A9R1TIH3</accession>
<dbReference type="Pfam" id="PF16066">
    <property type="entry name" value="DUF4808"/>
    <property type="match status" value="1"/>
</dbReference>
<dbReference type="RefSeq" id="XP_011309569.1">
    <property type="nucleotide sequence ID" value="XM_011311267.1"/>
</dbReference>
<dbReference type="RefSeq" id="XP_011309568.1">
    <property type="nucleotide sequence ID" value="XM_011311266.1"/>
</dbReference>
<dbReference type="EMBL" id="GBYB01013307">
    <property type="protein sequence ID" value="JAG83074.1"/>
    <property type="molecule type" value="Transcribed_RNA"/>
</dbReference>
<dbReference type="KEGG" id="fas:105270380"/>
<dbReference type="RefSeq" id="XP_011309570.1">
    <property type="nucleotide sequence ID" value="XM_011311268.1"/>
</dbReference>
<evidence type="ECO:0000313" key="7">
    <source>
        <dbReference type="RefSeq" id="XP_011309568.1"/>
    </source>
</evidence>
<dbReference type="EMBL" id="GBYB01013305">
    <property type="protein sequence ID" value="JAG83072.1"/>
    <property type="molecule type" value="Transcribed_RNA"/>
</dbReference>
<protein>
    <submittedName>
        <fullName evidence="3">Fndc5_0 protein</fullName>
    </submittedName>
    <submittedName>
        <fullName evidence="5">Fndc5_1 protein</fullName>
    </submittedName>
    <submittedName>
        <fullName evidence="4">Fndc5_2 protein</fullName>
    </submittedName>
</protein>
<dbReference type="InterPro" id="IPR032073">
    <property type="entry name" value="FNDC5_C"/>
</dbReference>
<keyword evidence="1" id="KW-0472">Membrane</keyword>
<dbReference type="OrthoDB" id="6424355at2759"/>
<accession>A0A0C9RJ97</accession>
<accession>A0A9R1U5S7</accession>
<dbReference type="EMBL" id="GBYB01013304">
    <property type="protein sequence ID" value="JAG83071.1"/>
    <property type="molecule type" value="Transcribed_RNA"/>
</dbReference>
<proteinExistence type="predicted"/>
<feature type="domain" description="Fibronectin type III" evidence="2">
    <location>
        <begin position="25"/>
        <end position="137"/>
    </location>
</feature>
<name>A0A0C9RJ97_9HYME</name>
<evidence type="ECO:0000313" key="9">
    <source>
        <dbReference type="RefSeq" id="XP_011309570.1"/>
    </source>
</evidence>
<evidence type="ECO:0000313" key="6">
    <source>
        <dbReference type="Proteomes" id="UP000694866"/>
    </source>
</evidence>
<evidence type="ECO:0000313" key="8">
    <source>
        <dbReference type="RefSeq" id="XP_011309569.1"/>
    </source>
</evidence>
<dbReference type="Proteomes" id="UP000694866">
    <property type="component" value="Unplaced"/>
</dbReference>
<evidence type="ECO:0000313" key="5">
    <source>
        <dbReference type="EMBL" id="JAG83074.1"/>
    </source>
</evidence>
<feature type="transmembrane region" description="Helical" evidence="1">
    <location>
        <begin position="31"/>
        <end position="49"/>
    </location>
</feature>
<dbReference type="PANTHER" id="PTHR21104:SF1">
    <property type="entry name" value="FIBRONECTIN TYPE III DOMAIN-CONTAINING PROTEIN"/>
    <property type="match status" value="1"/>
</dbReference>
<dbReference type="GeneID" id="105270380"/>
<keyword evidence="1" id="KW-0812">Transmembrane</keyword>
<reference evidence="7 8" key="2">
    <citation type="submission" date="2025-04" db="UniProtKB">
        <authorList>
            <consortium name="RefSeq"/>
        </authorList>
    </citation>
    <scope>IDENTIFICATION</scope>
    <source>
        <strain evidence="7 8">USDA-PBARC FA_bdor</strain>
        <tissue evidence="7 8">Whole organism</tissue>
    </source>
</reference>
<evidence type="ECO:0000313" key="4">
    <source>
        <dbReference type="EMBL" id="JAG83072.1"/>
    </source>
</evidence>
<dbReference type="PANTHER" id="PTHR21104">
    <property type="entry name" value="FIBRONECTIN TYPE III DOMAIN-CONTAINING PROTEIN"/>
    <property type="match status" value="1"/>
</dbReference>
<keyword evidence="1" id="KW-1133">Transmembrane helix</keyword>
<evidence type="ECO:0000313" key="3">
    <source>
        <dbReference type="EMBL" id="JAG83071.1"/>
    </source>
</evidence>
<reference evidence="5" key="1">
    <citation type="submission" date="2015-01" db="EMBL/GenBank/DDBJ databases">
        <title>Transcriptome Assembly of Fopius arisanus.</title>
        <authorList>
            <person name="Geib S."/>
        </authorList>
    </citation>
    <scope>NUCLEOTIDE SEQUENCE</scope>
</reference>
<gene>
    <name evidence="5" type="primary">fndc5_1</name>
    <name evidence="3" type="synonym">fndc5_0</name>
    <name evidence="4" type="synonym">fndc5_2</name>
    <name evidence="7 8 9" type="synonym">LOC105270380</name>
    <name evidence="4" type="ORF">g.9280</name>
    <name evidence="3" type="ORF">g.9281</name>
    <name evidence="5" type="ORF">g.9284</name>
</gene>
<organism evidence="5">
    <name type="scientific">Fopius arisanus</name>
    <dbReference type="NCBI Taxonomy" id="64838"/>
    <lineage>
        <taxon>Eukaryota</taxon>
        <taxon>Metazoa</taxon>
        <taxon>Ecdysozoa</taxon>
        <taxon>Arthropoda</taxon>
        <taxon>Hexapoda</taxon>
        <taxon>Insecta</taxon>
        <taxon>Pterygota</taxon>
        <taxon>Neoptera</taxon>
        <taxon>Endopterygota</taxon>
        <taxon>Hymenoptera</taxon>
        <taxon>Apocrita</taxon>
        <taxon>Ichneumonoidea</taxon>
        <taxon>Braconidae</taxon>
        <taxon>Opiinae</taxon>
        <taxon>Fopius</taxon>
    </lineage>
</organism>
<evidence type="ECO:0000256" key="1">
    <source>
        <dbReference type="SAM" id="Phobius"/>
    </source>
</evidence>